<name>X0HD72_FUSOX</name>
<reference evidence="1" key="2">
    <citation type="submission" date="2012-05" db="EMBL/GenBank/DDBJ databases">
        <title>The Genome Annotation of Fusarium oxysporum PHW808.</title>
        <authorList>
            <consortium name="The Broad Institute Genomics Platform"/>
            <person name="Ma L.-J."/>
            <person name="Corby-Kistler H."/>
            <person name="Broz K."/>
            <person name="Gale L.R."/>
            <person name="Jonkers W."/>
            <person name="O'Donnell K."/>
            <person name="Ploetz R."/>
            <person name="Steinberg C."/>
            <person name="Schwartz D.C."/>
            <person name="VanEtten H."/>
            <person name="Zhou S."/>
            <person name="Young S.K."/>
            <person name="Zeng Q."/>
            <person name="Gargeya S."/>
            <person name="Fitzgerald M."/>
            <person name="Abouelleil A."/>
            <person name="Alvarado L."/>
            <person name="Chapman S.B."/>
            <person name="Gainer-Dewar J."/>
            <person name="Goldberg J."/>
            <person name="Griggs A."/>
            <person name="Gujja S."/>
            <person name="Hansen M."/>
            <person name="Howarth C."/>
            <person name="Imamovic A."/>
            <person name="Ireland A."/>
            <person name="Larimer J."/>
            <person name="McCowan C."/>
            <person name="Murphy C."/>
            <person name="Pearson M."/>
            <person name="Poon T.W."/>
            <person name="Priest M."/>
            <person name="Roberts A."/>
            <person name="Saif S."/>
            <person name="Shea T."/>
            <person name="Sykes S."/>
            <person name="Wortman J."/>
            <person name="Nusbaum C."/>
            <person name="Birren B."/>
        </authorList>
    </citation>
    <scope>NUCLEOTIDE SEQUENCE</scope>
    <source>
        <strain evidence="1">54008</strain>
    </source>
</reference>
<protein>
    <submittedName>
        <fullName evidence="1">Uncharacterized protein</fullName>
    </submittedName>
</protein>
<evidence type="ECO:0000313" key="1">
    <source>
        <dbReference type="EMBL" id="EXL74267.1"/>
    </source>
</evidence>
<reference evidence="1" key="1">
    <citation type="submission" date="2011-11" db="EMBL/GenBank/DDBJ databases">
        <title>The Genome Sequence of Fusarium oxysporum PHW808.</title>
        <authorList>
            <consortium name="The Broad Institute Genome Sequencing Platform"/>
            <person name="Ma L.-J."/>
            <person name="Gale L.R."/>
            <person name="Schwartz D.C."/>
            <person name="Zhou S."/>
            <person name="Corby-Kistler H."/>
            <person name="Young S.K."/>
            <person name="Zeng Q."/>
            <person name="Gargeya S."/>
            <person name="Fitzgerald M."/>
            <person name="Haas B."/>
            <person name="Abouelleil A."/>
            <person name="Alvarado L."/>
            <person name="Arachchi H.M."/>
            <person name="Berlin A."/>
            <person name="Brown A."/>
            <person name="Chapman S.B."/>
            <person name="Chen Z."/>
            <person name="Dunbar C."/>
            <person name="Freedman E."/>
            <person name="Gearin G."/>
            <person name="Goldberg J."/>
            <person name="Griggs A."/>
            <person name="Gujja S."/>
            <person name="Heiman D."/>
            <person name="Howarth C."/>
            <person name="Larson L."/>
            <person name="Lui A."/>
            <person name="MacDonald P.J.P."/>
            <person name="Montmayeur A."/>
            <person name="Murphy C."/>
            <person name="Neiman D."/>
            <person name="Pearson M."/>
            <person name="Priest M."/>
            <person name="Roberts A."/>
            <person name="Saif S."/>
            <person name="Shea T."/>
            <person name="Shenoy N."/>
            <person name="Sisk P."/>
            <person name="Stolte C."/>
            <person name="Sykes S."/>
            <person name="Wortman J."/>
            <person name="Nusbaum C."/>
            <person name="Birren B."/>
        </authorList>
    </citation>
    <scope>NUCLEOTIDE SEQUENCE [LARGE SCALE GENOMIC DNA]</scope>
    <source>
        <strain evidence="1">54008</strain>
    </source>
</reference>
<proteinExistence type="predicted"/>
<gene>
    <name evidence="1" type="ORF">FOPG_10556</name>
</gene>
<dbReference type="HOGENOM" id="CLU_2960882_0_0_1"/>
<organism evidence="1">
    <name type="scientific">Fusarium oxysporum f. sp. conglutinans race 2 54008</name>
    <dbReference type="NCBI Taxonomy" id="1089457"/>
    <lineage>
        <taxon>Eukaryota</taxon>
        <taxon>Fungi</taxon>
        <taxon>Dikarya</taxon>
        <taxon>Ascomycota</taxon>
        <taxon>Pezizomycotina</taxon>
        <taxon>Sordariomycetes</taxon>
        <taxon>Hypocreomycetidae</taxon>
        <taxon>Hypocreales</taxon>
        <taxon>Nectriaceae</taxon>
        <taxon>Fusarium</taxon>
        <taxon>Fusarium oxysporum species complex</taxon>
    </lineage>
</organism>
<sequence>MSVRLNQPDLGRYTCFDKEVHEYIYGEGPPPFGVDEAGGSYVMFSPGKGISMMSSMKAL</sequence>
<dbReference type="EMBL" id="JH658867">
    <property type="protein sequence ID" value="EXL74267.1"/>
    <property type="molecule type" value="Genomic_DNA"/>
</dbReference>
<dbReference type="AlphaFoldDB" id="X0HD72"/>
<accession>X0HD72</accession>
<dbReference type="Proteomes" id="UP000030676">
    <property type="component" value="Unassembled WGS sequence"/>
</dbReference>